<dbReference type="EMBL" id="CAICTM010000656">
    <property type="protein sequence ID" value="CAB9514506.1"/>
    <property type="molecule type" value="Genomic_DNA"/>
</dbReference>
<name>A0A9N8E4H9_9STRA</name>
<sequence length="165" mass="19326">MDEEEPSRTKRKHQKGRGSSLRKRSRQTTGTDESSDDKANCSEILYPCHIFDQQVQDQIRSLKRGVEGEEDEQRLVEWSSAVQEKLHQQDDLIVKNIRLVRDFRSLHEKCHALQKEKLKQMRKIQQLKDETSHCNLQIQGIQSKGSKQERAKRFLLSLKSSKSKI</sequence>
<dbReference type="Proteomes" id="UP001153069">
    <property type="component" value="Unassembled WGS sequence"/>
</dbReference>
<evidence type="ECO:0000313" key="3">
    <source>
        <dbReference type="Proteomes" id="UP001153069"/>
    </source>
</evidence>
<evidence type="ECO:0000256" key="1">
    <source>
        <dbReference type="SAM" id="MobiDB-lite"/>
    </source>
</evidence>
<proteinExistence type="predicted"/>
<organism evidence="2 3">
    <name type="scientific">Seminavis robusta</name>
    <dbReference type="NCBI Taxonomy" id="568900"/>
    <lineage>
        <taxon>Eukaryota</taxon>
        <taxon>Sar</taxon>
        <taxon>Stramenopiles</taxon>
        <taxon>Ochrophyta</taxon>
        <taxon>Bacillariophyta</taxon>
        <taxon>Bacillariophyceae</taxon>
        <taxon>Bacillariophycidae</taxon>
        <taxon>Naviculales</taxon>
        <taxon>Naviculaceae</taxon>
        <taxon>Seminavis</taxon>
    </lineage>
</organism>
<protein>
    <submittedName>
        <fullName evidence="2">Uncharacterized protein</fullName>
    </submittedName>
</protein>
<feature type="compositionally biased region" description="Basic residues" evidence="1">
    <location>
        <begin position="9"/>
        <end position="26"/>
    </location>
</feature>
<keyword evidence="3" id="KW-1185">Reference proteome</keyword>
<evidence type="ECO:0000313" key="2">
    <source>
        <dbReference type="EMBL" id="CAB9514506.1"/>
    </source>
</evidence>
<comment type="caution">
    <text evidence="2">The sequence shown here is derived from an EMBL/GenBank/DDBJ whole genome shotgun (WGS) entry which is preliminary data.</text>
</comment>
<dbReference type="AlphaFoldDB" id="A0A9N8E4H9"/>
<reference evidence="2" key="1">
    <citation type="submission" date="2020-06" db="EMBL/GenBank/DDBJ databases">
        <authorList>
            <consortium name="Plant Systems Biology data submission"/>
        </authorList>
    </citation>
    <scope>NUCLEOTIDE SEQUENCE</scope>
    <source>
        <strain evidence="2">D6</strain>
    </source>
</reference>
<feature type="region of interest" description="Disordered" evidence="1">
    <location>
        <begin position="1"/>
        <end position="39"/>
    </location>
</feature>
<gene>
    <name evidence="2" type="ORF">SEMRO_657_G182620.1</name>
</gene>
<accession>A0A9N8E4H9</accession>